<dbReference type="InterPro" id="IPR029526">
    <property type="entry name" value="PGBD"/>
</dbReference>
<dbReference type="OrthoDB" id="123873at2759"/>
<protein>
    <submittedName>
        <fullName evidence="2">Unnamed protein product</fullName>
    </submittedName>
</protein>
<dbReference type="Pfam" id="PF13843">
    <property type="entry name" value="DDE_Tnp_1_7"/>
    <property type="match status" value="1"/>
</dbReference>
<keyword evidence="3" id="KW-1185">Reference proteome</keyword>
<organism evidence="2 3">
    <name type="scientific">Phytophthora fragariaefolia</name>
    <dbReference type="NCBI Taxonomy" id="1490495"/>
    <lineage>
        <taxon>Eukaryota</taxon>
        <taxon>Sar</taxon>
        <taxon>Stramenopiles</taxon>
        <taxon>Oomycota</taxon>
        <taxon>Peronosporomycetes</taxon>
        <taxon>Peronosporales</taxon>
        <taxon>Peronosporaceae</taxon>
        <taxon>Phytophthora</taxon>
    </lineage>
</organism>
<name>A0A9W6YBI6_9STRA</name>
<dbReference type="PANTHER" id="PTHR46599:SF3">
    <property type="entry name" value="PIGGYBAC TRANSPOSABLE ELEMENT-DERIVED PROTEIN 4"/>
    <property type="match status" value="1"/>
</dbReference>
<reference evidence="2" key="1">
    <citation type="submission" date="2023-04" db="EMBL/GenBank/DDBJ databases">
        <title>Phytophthora fragariaefolia NBRC 109709.</title>
        <authorList>
            <person name="Ichikawa N."/>
            <person name="Sato H."/>
            <person name="Tonouchi N."/>
        </authorList>
    </citation>
    <scope>NUCLEOTIDE SEQUENCE</scope>
    <source>
        <strain evidence="2">NBRC 109709</strain>
    </source>
</reference>
<accession>A0A9W6YBI6</accession>
<feature type="domain" description="PiggyBac transposable element-derived protein" evidence="1">
    <location>
        <begin position="73"/>
        <end position="240"/>
    </location>
</feature>
<evidence type="ECO:0000259" key="1">
    <source>
        <dbReference type="Pfam" id="PF13843"/>
    </source>
</evidence>
<gene>
    <name evidence="2" type="ORF">Pfra01_002474300</name>
</gene>
<proteinExistence type="predicted"/>
<dbReference type="AlphaFoldDB" id="A0A9W6YBI6"/>
<sequence>MNQTTSTWEILFARQRPQQRRLLPDYRLSCSTTWIALNFRLHCQSGVEERLAGVMTQVEAHVLSDEISVPSSICQCIIKVVRPLYGTGCIVNSDNYYTSVQLLDVVHLKGLYGRGTVKKFSAHFPKHVVLENKDCTRGMSRQGVSADRNTVAASWYDSSIVNVICNADAFTQTTVTRQVRSEKRTFSAPTCIKEYNTNMQGVDRLDQVRGRFSFADGHYSKKWCKKLGLALVDVARSNAYFTRKLALGFTSDRDSHQEFIVQLCSELLSEKWKESPREWRMFTPTYTLWKNRQCLKRCRRQVQRKSLVNATPTGPLTVLCGFIKTAIS</sequence>
<dbReference type="PANTHER" id="PTHR46599">
    <property type="entry name" value="PIGGYBAC TRANSPOSABLE ELEMENT-DERIVED PROTEIN 4"/>
    <property type="match status" value="1"/>
</dbReference>
<evidence type="ECO:0000313" key="2">
    <source>
        <dbReference type="EMBL" id="GMF57795.1"/>
    </source>
</evidence>
<dbReference type="Proteomes" id="UP001165121">
    <property type="component" value="Unassembled WGS sequence"/>
</dbReference>
<evidence type="ECO:0000313" key="3">
    <source>
        <dbReference type="Proteomes" id="UP001165121"/>
    </source>
</evidence>
<comment type="caution">
    <text evidence="2">The sequence shown here is derived from an EMBL/GenBank/DDBJ whole genome shotgun (WGS) entry which is preliminary data.</text>
</comment>
<dbReference type="EMBL" id="BSXT01004413">
    <property type="protein sequence ID" value="GMF57795.1"/>
    <property type="molecule type" value="Genomic_DNA"/>
</dbReference>